<dbReference type="Proteomes" id="UP000053681">
    <property type="component" value="Unassembled WGS sequence"/>
</dbReference>
<evidence type="ECO:0000313" key="1">
    <source>
        <dbReference type="EMBL" id="KSU88892.1"/>
    </source>
</evidence>
<dbReference type="EMBL" id="LNQP01000013">
    <property type="protein sequence ID" value="KSU88892.1"/>
    <property type="molecule type" value="Genomic_DNA"/>
</dbReference>
<name>A0A0V8JPM8_9BACI</name>
<comment type="caution">
    <text evidence="1">The sequence shown here is derived from an EMBL/GenBank/DDBJ whole genome shotgun (WGS) entry which is preliminary data.</text>
</comment>
<evidence type="ECO:0000313" key="2">
    <source>
        <dbReference type="Proteomes" id="UP000053681"/>
    </source>
</evidence>
<dbReference type="InterPro" id="IPR036388">
    <property type="entry name" value="WH-like_DNA-bd_sf"/>
</dbReference>
<sequence>MKKRIEVIASEESFNNLSTFTDLKEMNETVRTYKDMLCTSIKRADVRARLITLLELLKRHSCKQLGVSYMNKNTIAAKLEVSYKTVQRLMKKLEDLKVIKQVPMKRSKDMLQTSNAIVIEPIEEMSDKTPIEKSKKCPAIKTTTPSLKQNINNKRNRTCALTPKVANSFSKANFVPHWVPEQFADLVSCFYNESSTISEMWKVVKQCNRVINHMTEERAFTPQQELTVGLKAVKELVMKVKQEAKIDNLFGYFNGIVNNVMDKLYFDANFMNRYI</sequence>
<dbReference type="Gene3D" id="1.10.10.10">
    <property type="entry name" value="Winged helix-like DNA-binding domain superfamily/Winged helix DNA-binding domain"/>
    <property type="match status" value="1"/>
</dbReference>
<dbReference type="RefSeq" id="WP_025907621.1">
    <property type="nucleotide sequence ID" value="NZ_KQ758633.1"/>
</dbReference>
<organism evidence="1 2">
    <name type="scientific">Priestia veravalensis</name>
    <dbReference type="NCBI Taxonomy" id="1414648"/>
    <lineage>
        <taxon>Bacteria</taxon>
        <taxon>Bacillati</taxon>
        <taxon>Bacillota</taxon>
        <taxon>Bacilli</taxon>
        <taxon>Bacillales</taxon>
        <taxon>Bacillaceae</taxon>
        <taxon>Priestia</taxon>
    </lineage>
</organism>
<gene>
    <name evidence="1" type="ORF">AS180_05170</name>
</gene>
<proteinExistence type="predicted"/>
<accession>A0A0V8JPM8</accession>
<protein>
    <submittedName>
        <fullName evidence="1">Cytosolic protein</fullName>
    </submittedName>
</protein>
<reference evidence="1 2" key="1">
    <citation type="submission" date="2015-11" db="EMBL/GenBank/DDBJ databases">
        <title>Bacillus caseinolyticus sp nov.</title>
        <authorList>
            <person name="Dastager S.G."/>
            <person name="Mawlankar R."/>
        </authorList>
    </citation>
    <scope>NUCLEOTIDE SEQUENCE [LARGE SCALE GENOMIC DNA]</scope>
    <source>
        <strain evidence="1 2">SGD-V-76</strain>
    </source>
</reference>
<keyword evidence="2" id="KW-1185">Reference proteome</keyword>
<dbReference type="AlphaFoldDB" id="A0A0V8JPM8"/>